<feature type="domain" description="BTB" evidence="2">
    <location>
        <begin position="13"/>
        <end position="83"/>
    </location>
</feature>
<dbReference type="SMART" id="SM00225">
    <property type="entry name" value="BTB"/>
    <property type="match status" value="1"/>
</dbReference>
<name>A0A5J4YIH2_PORPP</name>
<dbReference type="Proteomes" id="UP000324585">
    <property type="component" value="Unassembled WGS sequence"/>
</dbReference>
<keyword evidence="4" id="KW-1185">Reference proteome</keyword>
<sequence length="199" mass="22112">MGEVVCRAWESHEVVGLNVGGDSFVTTVETLTHRNESAYFSAMFSGHLGVRLDSGGRVFLDRDGKRFRHVLNFLRCGTVHIGENDVATMREVHEEAVFFGMPSLQTKLEGMVKQVEETKKAQDAEEDVRLFSRIMQLHVPSGHQFQHQQDSSSGFQGTNPNASPTKPILSQQSAFSEASEMDDGNQTSAAYNLVLDEDF</sequence>
<dbReference type="SUPFAM" id="SSF54695">
    <property type="entry name" value="POZ domain"/>
    <property type="match status" value="1"/>
</dbReference>
<dbReference type="AlphaFoldDB" id="A0A5J4YIH2"/>
<feature type="region of interest" description="Disordered" evidence="1">
    <location>
        <begin position="142"/>
        <end position="184"/>
    </location>
</feature>
<gene>
    <name evidence="3" type="ORF">FVE85_1299</name>
</gene>
<dbReference type="PANTHER" id="PTHR11145:SF8">
    <property type="entry name" value="RE57120P"/>
    <property type="match status" value="1"/>
</dbReference>
<dbReference type="OrthoDB" id="2414723at2759"/>
<evidence type="ECO:0000259" key="2">
    <source>
        <dbReference type="PROSITE" id="PS50097"/>
    </source>
</evidence>
<dbReference type="InterPro" id="IPR003131">
    <property type="entry name" value="T1-type_BTB"/>
</dbReference>
<evidence type="ECO:0000313" key="4">
    <source>
        <dbReference type="Proteomes" id="UP000324585"/>
    </source>
</evidence>
<comment type="caution">
    <text evidence="3">The sequence shown here is derived from an EMBL/GenBank/DDBJ whole genome shotgun (WGS) entry which is preliminary data.</text>
</comment>
<organism evidence="3 4">
    <name type="scientific">Porphyridium purpureum</name>
    <name type="common">Red alga</name>
    <name type="synonym">Porphyridium cruentum</name>
    <dbReference type="NCBI Taxonomy" id="35688"/>
    <lineage>
        <taxon>Eukaryota</taxon>
        <taxon>Rhodophyta</taxon>
        <taxon>Bangiophyceae</taxon>
        <taxon>Porphyridiales</taxon>
        <taxon>Porphyridiaceae</taxon>
        <taxon>Porphyridium</taxon>
    </lineage>
</organism>
<dbReference type="InterPro" id="IPR011333">
    <property type="entry name" value="SKP1/BTB/POZ_sf"/>
</dbReference>
<reference evidence="4" key="1">
    <citation type="journal article" date="2019" name="Nat. Commun.">
        <title>Expansion of phycobilisome linker gene families in mesophilic red algae.</title>
        <authorList>
            <person name="Lee J."/>
            <person name="Kim D."/>
            <person name="Bhattacharya D."/>
            <person name="Yoon H.S."/>
        </authorList>
    </citation>
    <scope>NUCLEOTIDE SEQUENCE [LARGE SCALE GENOMIC DNA]</scope>
    <source>
        <strain evidence="4">CCMP 1328</strain>
    </source>
</reference>
<feature type="compositionally biased region" description="Polar residues" evidence="1">
    <location>
        <begin position="143"/>
        <end position="176"/>
    </location>
</feature>
<evidence type="ECO:0000313" key="3">
    <source>
        <dbReference type="EMBL" id="KAA8490852.1"/>
    </source>
</evidence>
<dbReference type="EMBL" id="VRMN01000018">
    <property type="protein sequence ID" value="KAA8490852.1"/>
    <property type="molecule type" value="Genomic_DNA"/>
</dbReference>
<dbReference type="PANTHER" id="PTHR11145">
    <property type="entry name" value="BTB/POZ DOMAIN-CONTAINING ADAPTER FOR CUL3-MEDIATED RHOA DEGRADATION PROTEIN FAMILY MEMBER"/>
    <property type="match status" value="1"/>
</dbReference>
<dbReference type="PROSITE" id="PS50097">
    <property type="entry name" value="BTB"/>
    <property type="match status" value="1"/>
</dbReference>
<dbReference type="InterPro" id="IPR045068">
    <property type="entry name" value="BACURD1-3"/>
</dbReference>
<evidence type="ECO:0000256" key="1">
    <source>
        <dbReference type="SAM" id="MobiDB-lite"/>
    </source>
</evidence>
<protein>
    <submittedName>
        <fullName evidence="3">BTB/POZ domain-containing protein KCTD21</fullName>
    </submittedName>
</protein>
<dbReference type="Gene3D" id="3.30.710.10">
    <property type="entry name" value="Potassium Channel Kv1.1, Chain A"/>
    <property type="match status" value="1"/>
</dbReference>
<dbReference type="Pfam" id="PF02214">
    <property type="entry name" value="BTB_2"/>
    <property type="match status" value="1"/>
</dbReference>
<dbReference type="InterPro" id="IPR000210">
    <property type="entry name" value="BTB/POZ_dom"/>
</dbReference>
<proteinExistence type="predicted"/>
<accession>A0A5J4YIH2</accession>
<dbReference type="GO" id="GO:0051260">
    <property type="term" value="P:protein homooligomerization"/>
    <property type="evidence" value="ECO:0007669"/>
    <property type="project" value="InterPro"/>
</dbReference>